<feature type="coiled-coil region" evidence="2">
    <location>
        <begin position="83"/>
        <end position="120"/>
    </location>
</feature>
<name>A0ABN0HHG6_RHILU</name>
<keyword evidence="5" id="KW-1185">Reference proteome</keyword>
<dbReference type="Gene3D" id="2.60.260.20">
    <property type="entry name" value="Urease metallochaperone UreE, N-terminal domain"/>
    <property type="match status" value="2"/>
</dbReference>
<dbReference type="SMART" id="SM00271">
    <property type="entry name" value="DnaJ"/>
    <property type="match status" value="1"/>
</dbReference>
<evidence type="ECO:0000256" key="1">
    <source>
        <dbReference type="ARBA" id="ARBA00023186"/>
    </source>
</evidence>
<evidence type="ECO:0000256" key="2">
    <source>
        <dbReference type="SAM" id="Coils"/>
    </source>
</evidence>
<evidence type="ECO:0000313" key="5">
    <source>
        <dbReference type="Proteomes" id="UP000017668"/>
    </source>
</evidence>
<dbReference type="InterPro" id="IPR018253">
    <property type="entry name" value="DnaJ_domain_CS"/>
</dbReference>
<keyword evidence="2" id="KW-0175">Coiled coil</keyword>
<dbReference type="Gene3D" id="1.10.287.110">
    <property type="entry name" value="DnaJ domain"/>
    <property type="match status" value="1"/>
</dbReference>
<keyword evidence="1" id="KW-0143">Chaperone</keyword>
<dbReference type="PROSITE" id="PS50076">
    <property type="entry name" value="DNAJ_2"/>
    <property type="match status" value="1"/>
</dbReference>
<dbReference type="PANTHER" id="PTHR44145:SF3">
    <property type="entry name" value="DNAJ HOMOLOG SUBFAMILY A MEMBER 3, MITOCHONDRIAL"/>
    <property type="match status" value="1"/>
</dbReference>
<dbReference type="CDD" id="cd10747">
    <property type="entry name" value="DnaJ_C"/>
    <property type="match status" value="1"/>
</dbReference>
<dbReference type="CDD" id="cd06257">
    <property type="entry name" value="DnaJ"/>
    <property type="match status" value="1"/>
</dbReference>
<evidence type="ECO:0000313" key="4">
    <source>
        <dbReference type="EMBL" id="EKJ94010.1"/>
    </source>
</evidence>
<accession>A0ABN0HHG6</accession>
<gene>
    <name evidence="4" type="ORF">C241_21177</name>
</gene>
<organism evidence="4 5">
    <name type="scientific">Bradyrhizobium lupini HPC(L)</name>
    <dbReference type="NCBI Taxonomy" id="1229491"/>
    <lineage>
        <taxon>Bacteria</taxon>
        <taxon>Pseudomonadati</taxon>
        <taxon>Pseudomonadota</taxon>
        <taxon>Alphaproteobacteria</taxon>
        <taxon>Hyphomicrobiales</taxon>
        <taxon>Nitrobacteraceae</taxon>
        <taxon>Bradyrhizobium</taxon>
    </lineage>
</organism>
<comment type="caution">
    <text evidence="4">The sequence shown here is derived from an EMBL/GenBank/DDBJ whole genome shotgun (WGS) entry which is preliminary data.</text>
</comment>
<dbReference type="InterPro" id="IPR008971">
    <property type="entry name" value="HSP40/DnaJ_pept-bd"/>
</dbReference>
<dbReference type="PRINTS" id="PR00625">
    <property type="entry name" value="JDOMAIN"/>
</dbReference>
<dbReference type="PANTHER" id="PTHR44145">
    <property type="entry name" value="DNAJ HOMOLOG SUBFAMILY A MEMBER 3, MITOCHONDRIAL"/>
    <property type="match status" value="1"/>
</dbReference>
<feature type="domain" description="J" evidence="3">
    <location>
        <begin position="6"/>
        <end position="71"/>
    </location>
</feature>
<sequence length="374" mass="40888">MFRMRDPYSILGVKRDARHEEIKAAWRTKAKTVHPDANRDDPDASARFAEIGQAYDLLKDPKKRDLYDQARKAAEKKQRDQTIMQQREAAREAAERARAAEKLMEELARADARNRTQTGQKTDARTESAEDIVERIFGAEAQNDPKVQQAAEAAKAAASAARADAPAAGEAAQSGAGDDRAAPVSLAANLFSALVRRFRTPQPAPEKAPDITAEAIVTVADLLEQKWITVSLADEREVRFQLEAGMTDGHVVRLKGQGLKLPNMARGDLAVTLLTAREDAFSLRGFDIHTTLPISLSDAVLGCEAKVKTPLGEENITIPAWSGSDRALRITGKGLADGNGGSGDLVIELRIVLHEKPDEKVTDLMRHMREGLYL</sequence>
<dbReference type="InterPro" id="IPR036869">
    <property type="entry name" value="J_dom_sf"/>
</dbReference>
<proteinExistence type="predicted"/>
<dbReference type="Proteomes" id="UP000017668">
    <property type="component" value="Unassembled WGS sequence"/>
</dbReference>
<reference evidence="4 5" key="1">
    <citation type="journal article" date="2013" name="Genome Announc.">
        <title>Genome Sequence of Rhizobium lupini HPC(L) Isolated from Saline Desert Soil, Kutch (Gujarat).</title>
        <authorList>
            <person name="Agarwal L."/>
            <person name="Purohit H.J."/>
        </authorList>
    </citation>
    <scope>NUCLEOTIDE SEQUENCE [LARGE SCALE GENOMIC DNA]</scope>
    <source>
        <strain evidence="5">HPC(L)</strain>
    </source>
</reference>
<dbReference type="Pfam" id="PF00226">
    <property type="entry name" value="DnaJ"/>
    <property type="match status" value="1"/>
</dbReference>
<dbReference type="InterPro" id="IPR001623">
    <property type="entry name" value="DnaJ_domain"/>
</dbReference>
<dbReference type="SUPFAM" id="SSF49493">
    <property type="entry name" value="HSP40/DnaJ peptide-binding domain"/>
    <property type="match status" value="2"/>
</dbReference>
<evidence type="ECO:0000259" key="3">
    <source>
        <dbReference type="PROSITE" id="PS50076"/>
    </source>
</evidence>
<dbReference type="EMBL" id="AMQQ01000032">
    <property type="protein sequence ID" value="EKJ94010.1"/>
    <property type="molecule type" value="Genomic_DNA"/>
</dbReference>
<dbReference type="InterPro" id="IPR051938">
    <property type="entry name" value="Apopto_cytoskel_mod"/>
</dbReference>
<protein>
    <submittedName>
        <fullName evidence="4">DnaJ family molecular chaperone</fullName>
    </submittedName>
</protein>
<dbReference type="InterPro" id="IPR002939">
    <property type="entry name" value="DnaJ_C"/>
</dbReference>
<dbReference type="PROSITE" id="PS00636">
    <property type="entry name" value="DNAJ_1"/>
    <property type="match status" value="1"/>
</dbReference>
<dbReference type="Pfam" id="PF01556">
    <property type="entry name" value="DnaJ_C"/>
    <property type="match status" value="1"/>
</dbReference>
<dbReference type="SUPFAM" id="SSF46565">
    <property type="entry name" value="Chaperone J-domain"/>
    <property type="match status" value="1"/>
</dbReference>